<accession>A0ABR8W678</accession>
<dbReference type="GO" id="GO:0032259">
    <property type="term" value="P:methylation"/>
    <property type="evidence" value="ECO:0007669"/>
    <property type="project" value="UniProtKB-KW"/>
</dbReference>
<reference evidence="1 2" key="1">
    <citation type="submission" date="2020-08" db="EMBL/GenBank/DDBJ databases">
        <title>A Genomic Blueprint of the Chicken Gut Microbiome.</title>
        <authorList>
            <person name="Gilroy R."/>
            <person name="Ravi A."/>
            <person name="Getino M."/>
            <person name="Pursley I."/>
            <person name="Horton D.L."/>
            <person name="Alikhan N.-F."/>
            <person name="Baker D."/>
            <person name="Gharbi K."/>
            <person name="Hall N."/>
            <person name="Watson M."/>
            <person name="Adriaenssens E.M."/>
            <person name="Foster-Nyarko E."/>
            <person name="Jarju S."/>
            <person name="Secka A."/>
            <person name="Antonio M."/>
            <person name="Oren A."/>
            <person name="Chaudhuri R."/>
            <person name="La Ragione R.M."/>
            <person name="Hildebrand F."/>
            <person name="Pallen M.J."/>
        </authorList>
    </citation>
    <scope>NUCLEOTIDE SEQUENCE [LARGE SCALE GENOMIC DNA]</scope>
    <source>
        <strain evidence="1 2">Re1</strain>
    </source>
</reference>
<gene>
    <name evidence="1" type="ORF">H9633_09430</name>
</gene>
<proteinExistence type="predicted"/>
<evidence type="ECO:0000313" key="1">
    <source>
        <dbReference type="EMBL" id="MBD8012518.1"/>
    </source>
</evidence>
<keyword evidence="1" id="KW-0489">Methyltransferase</keyword>
<dbReference type="Proteomes" id="UP000611521">
    <property type="component" value="Unassembled WGS sequence"/>
</dbReference>
<dbReference type="RefSeq" id="WP_071640336.1">
    <property type="nucleotide sequence ID" value="NZ_JACSPX010000002.1"/>
</dbReference>
<evidence type="ECO:0000313" key="2">
    <source>
        <dbReference type="Proteomes" id="UP000611521"/>
    </source>
</evidence>
<keyword evidence="1" id="KW-0808">Transferase</keyword>
<comment type="caution">
    <text evidence="1">The sequence shown here is derived from an EMBL/GenBank/DDBJ whole genome shotgun (WGS) entry which is preliminary data.</text>
</comment>
<sequence length="189" mass="20257">MHPALFYRPGGRLSLPELSAARLDGDVVEVGEGYIPADAIEGAGARALSLSPLVPPGTAVSGISAAWVHGAGDAPPGVHHVSRISASRQRIAPSIRVVHHERRLCADDVRSISGVWVQTPEATAESLLLSSARSAEDELWLHSLIRITPGLAEAVRDRVIPLGRRPGANHARRILERWASQEVVTRYTS</sequence>
<name>A0ABR8W678_9MICO</name>
<dbReference type="EMBL" id="JACSPX010000002">
    <property type="protein sequence ID" value="MBD8012518.1"/>
    <property type="molecule type" value="Genomic_DNA"/>
</dbReference>
<dbReference type="GO" id="GO:0008168">
    <property type="term" value="F:methyltransferase activity"/>
    <property type="evidence" value="ECO:0007669"/>
    <property type="project" value="UniProtKB-KW"/>
</dbReference>
<protein>
    <submittedName>
        <fullName evidence="1">SAM-dependent methyltransferase</fullName>
    </submittedName>
</protein>
<organism evidence="1 2">
    <name type="scientific">Microbacterium commune</name>
    <dbReference type="NCBI Taxonomy" id="2762219"/>
    <lineage>
        <taxon>Bacteria</taxon>
        <taxon>Bacillati</taxon>
        <taxon>Actinomycetota</taxon>
        <taxon>Actinomycetes</taxon>
        <taxon>Micrococcales</taxon>
        <taxon>Microbacteriaceae</taxon>
        <taxon>Microbacterium</taxon>
    </lineage>
</organism>
<keyword evidence="2" id="KW-1185">Reference proteome</keyword>